<reference evidence="1 2" key="1">
    <citation type="submission" date="2018-06" db="EMBL/GenBank/DDBJ databases">
        <title>Genomic Encyclopedia of Archaeal and Bacterial Type Strains, Phase II (KMG-II): from individual species to whole genera.</title>
        <authorList>
            <person name="Goeker M."/>
        </authorList>
    </citation>
    <scope>NUCLEOTIDE SEQUENCE [LARGE SCALE GENOMIC DNA]</scope>
    <source>
        <strain evidence="1 2">DSM 24525</strain>
    </source>
</reference>
<dbReference type="InterPro" id="IPR019546">
    <property type="entry name" value="TAT_signal_bac_arc"/>
</dbReference>
<dbReference type="NCBIfam" id="TIGR01409">
    <property type="entry name" value="TAT_signal_seq"/>
    <property type="match status" value="1"/>
</dbReference>
<sequence>MPKDPALARRNFLKGAAVGGTAAATLGGAALTTPAVAQPAPAPAAPAAAAPAAAAMPAPGYMFLKPEEVAFVEAMVDTMIPADAFTPKGTDMGLATFIDRALADGWGKGDRLYLQGPWKQGTPNQGYQLSLTPAALWRAGIEATNAHCVKAHGQPLDQLTEAQRNQVLLDLDGGRITFEDGLPARTFWSMAYGNVMEGMFADPIYGGNRDKAGWRLVGFPGVIQNNRNNVVTWRNRKYDVEPVSISDMS</sequence>
<dbReference type="RefSeq" id="WP_111398635.1">
    <property type="nucleotide sequence ID" value="NZ_QKYU01000013.1"/>
</dbReference>
<dbReference type="EMBL" id="QKYU01000013">
    <property type="protein sequence ID" value="PZW44919.1"/>
    <property type="molecule type" value="Genomic_DNA"/>
</dbReference>
<dbReference type="InterPro" id="IPR006311">
    <property type="entry name" value="TAT_signal"/>
</dbReference>
<dbReference type="InterPro" id="IPR027056">
    <property type="entry name" value="Gluconate_2DH_su3"/>
</dbReference>
<organism evidence="1 2">
    <name type="scientific">Humitalea rosea</name>
    <dbReference type="NCBI Taxonomy" id="990373"/>
    <lineage>
        <taxon>Bacteria</taxon>
        <taxon>Pseudomonadati</taxon>
        <taxon>Pseudomonadota</taxon>
        <taxon>Alphaproteobacteria</taxon>
        <taxon>Acetobacterales</taxon>
        <taxon>Roseomonadaceae</taxon>
        <taxon>Humitalea</taxon>
    </lineage>
</organism>
<evidence type="ECO:0000313" key="1">
    <source>
        <dbReference type="EMBL" id="PZW44919.1"/>
    </source>
</evidence>
<dbReference type="Pfam" id="PF13618">
    <property type="entry name" value="Gluconate_2-dh3"/>
    <property type="match status" value="1"/>
</dbReference>
<dbReference type="Proteomes" id="UP000249688">
    <property type="component" value="Unassembled WGS sequence"/>
</dbReference>
<comment type="caution">
    <text evidence="1">The sequence shown here is derived from an EMBL/GenBank/DDBJ whole genome shotgun (WGS) entry which is preliminary data.</text>
</comment>
<name>A0A2W7IEM9_9PROT</name>
<dbReference type="AlphaFoldDB" id="A0A2W7IEM9"/>
<keyword evidence="2" id="KW-1185">Reference proteome</keyword>
<evidence type="ECO:0000313" key="2">
    <source>
        <dbReference type="Proteomes" id="UP000249688"/>
    </source>
</evidence>
<proteinExistence type="predicted"/>
<gene>
    <name evidence="1" type="ORF">C8P66_11386</name>
</gene>
<accession>A0A2W7IEM9</accession>
<dbReference type="PROSITE" id="PS51318">
    <property type="entry name" value="TAT"/>
    <property type="match status" value="1"/>
</dbReference>
<dbReference type="OrthoDB" id="8400810at2"/>
<protein>
    <submittedName>
        <fullName evidence="1">Gluconate 2-dehydrogenase gamma chain</fullName>
    </submittedName>
</protein>